<reference evidence="3 4" key="1">
    <citation type="submission" date="2018-11" db="EMBL/GenBank/DDBJ databases">
        <title>The Potential of Streptomyces as Biocontrol Agents against the Tomato grey mould, Botrytis cinerea (Gray mold) Frontiers in Microbiology.</title>
        <authorList>
            <person name="Li D."/>
        </authorList>
    </citation>
    <scope>NUCLEOTIDE SEQUENCE [LARGE SCALE GENOMIC DNA]</scope>
    <source>
        <strain evidence="3 4">NEAU-LD23</strain>
    </source>
</reference>
<dbReference type="Gene3D" id="3.10.450.40">
    <property type="match status" value="1"/>
</dbReference>
<dbReference type="Pfam" id="PF04965">
    <property type="entry name" value="GPW_gp25"/>
    <property type="match status" value="1"/>
</dbReference>
<organism evidence="3 4">
    <name type="scientific">Streptomyces botrytidirepellens</name>
    <dbReference type="NCBI Taxonomy" id="2486417"/>
    <lineage>
        <taxon>Bacteria</taxon>
        <taxon>Bacillati</taxon>
        <taxon>Actinomycetota</taxon>
        <taxon>Actinomycetes</taxon>
        <taxon>Kitasatosporales</taxon>
        <taxon>Streptomycetaceae</taxon>
        <taxon>Streptomyces</taxon>
    </lineage>
</organism>
<evidence type="ECO:0000313" key="3">
    <source>
        <dbReference type="EMBL" id="RNF98355.1"/>
    </source>
</evidence>
<comment type="caution">
    <text evidence="3">The sequence shown here is derived from an EMBL/GenBank/DDBJ whole genome shotgun (WGS) entry which is preliminary data.</text>
</comment>
<name>A0A3M8TYP2_9ACTN</name>
<feature type="region of interest" description="Disordered" evidence="1">
    <location>
        <begin position="130"/>
        <end position="163"/>
    </location>
</feature>
<sequence length="163" mass="17570">MAGQFVGSGWSFPMRISPTGGIALVSGEREIEEAIRLVLATAPGERPMRPEFGCAIHDLVFAPVNEATAGRIQHEVFTTLDRWEPRIEVREVEVTAGDDQGVLYIDVRYVIRGTNNPRNLVFPFYVIPSHDDSDPSSSGPDHGPDHGTGTGGDGGGPATESER</sequence>
<proteinExistence type="predicted"/>
<evidence type="ECO:0000313" key="4">
    <source>
        <dbReference type="Proteomes" id="UP000275401"/>
    </source>
</evidence>
<dbReference type="SUPFAM" id="SSF160719">
    <property type="entry name" value="gpW/gp25-like"/>
    <property type="match status" value="1"/>
</dbReference>
<dbReference type="InterPro" id="IPR007048">
    <property type="entry name" value="IraD/Gp25-like"/>
</dbReference>
<dbReference type="EMBL" id="RIBZ01000703">
    <property type="protein sequence ID" value="RNF98355.1"/>
    <property type="molecule type" value="Genomic_DNA"/>
</dbReference>
<evidence type="ECO:0000256" key="1">
    <source>
        <dbReference type="SAM" id="MobiDB-lite"/>
    </source>
</evidence>
<feature type="domain" description="IraD/Gp25-like" evidence="2">
    <location>
        <begin position="26"/>
        <end position="115"/>
    </location>
</feature>
<evidence type="ECO:0000259" key="2">
    <source>
        <dbReference type="Pfam" id="PF04965"/>
    </source>
</evidence>
<accession>A0A3M8TYP2</accession>
<dbReference type="AlphaFoldDB" id="A0A3M8TYP2"/>
<feature type="compositionally biased region" description="Gly residues" evidence="1">
    <location>
        <begin position="146"/>
        <end position="157"/>
    </location>
</feature>
<gene>
    <name evidence="3" type="ORF">EEJ42_36335</name>
</gene>
<protein>
    <submittedName>
        <fullName evidence="3">Baseplate protein</fullName>
    </submittedName>
</protein>
<keyword evidence="4" id="KW-1185">Reference proteome</keyword>
<dbReference type="Proteomes" id="UP000275401">
    <property type="component" value="Unassembled WGS sequence"/>
</dbReference>
<dbReference type="RefSeq" id="WP_123106460.1">
    <property type="nucleotide sequence ID" value="NZ_RIBZ01000703.1"/>
</dbReference>